<protein>
    <recommendedName>
        <fullName evidence="5">Lipoprotein</fullName>
    </recommendedName>
</protein>
<name>A0ABV5LP38_9ACTN</name>
<evidence type="ECO:0008006" key="5">
    <source>
        <dbReference type="Google" id="ProtNLM"/>
    </source>
</evidence>
<feature type="signal peptide" evidence="2">
    <location>
        <begin position="1"/>
        <end position="21"/>
    </location>
</feature>
<feature type="chain" id="PRO_5045572370" description="Lipoprotein" evidence="2">
    <location>
        <begin position="22"/>
        <end position="138"/>
    </location>
</feature>
<evidence type="ECO:0000313" key="3">
    <source>
        <dbReference type="EMBL" id="MFB9375853.1"/>
    </source>
</evidence>
<dbReference type="EMBL" id="JBHMDM010000001">
    <property type="protein sequence ID" value="MFB9375853.1"/>
    <property type="molecule type" value="Genomic_DNA"/>
</dbReference>
<keyword evidence="4" id="KW-1185">Reference proteome</keyword>
<proteinExistence type="predicted"/>
<keyword evidence="2" id="KW-0732">Signal</keyword>
<evidence type="ECO:0000256" key="2">
    <source>
        <dbReference type="SAM" id="SignalP"/>
    </source>
</evidence>
<gene>
    <name evidence="3" type="ORF">ACFFVI_02620</name>
</gene>
<feature type="region of interest" description="Disordered" evidence="1">
    <location>
        <begin position="21"/>
        <end position="60"/>
    </location>
</feature>
<dbReference type="Proteomes" id="UP001589748">
    <property type="component" value="Unassembled WGS sequence"/>
</dbReference>
<organism evidence="3 4">
    <name type="scientific">Kineococcus gynurae</name>
    <dbReference type="NCBI Taxonomy" id="452979"/>
    <lineage>
        <taxon>Bacteria</taxon>
        <taxon>Bacillati</taxon>
        <taxon>Actinomycetota</taxon>
        <taxon>Actinomycetes</taxon>
        <taxon>Kineosporiales</taxon>
        <taxon>Kineosporiaceae</taxon>
        <taxon>Kineococcus</taxon>
    </lineage>
</organism>
<comment type="caution">
    <text evidence="3">The sequence shown here is derived from an EMBL/GenBank/DDBJ whole genome shotgun (WGS) entry which is preliminary data.</text>
</comment>
<sequence length="138" mass="14026">MRARPGLVLLLLVAALPACTAADEAPTGPRSSRAAATPETLARTGGEDAVTPTLTPPGAPCDEVPAAAGEQVAATLTSPPVPSDPATEGWVCLTVLDPVPSWADVDRPGPSEPGGDQGRPLRAPLDEYLAQHPDLARP</sequence>
<reference evidence="3 4" key="1">
    <citation type="submission" date="2024-09" db="EMBL/GenBank/DDBJ databases">
        <authorList>
            <person name="Sun Q."/>
            <person name="Mori K."/>
        </authorList>
    </citation>
    <scope>NUCLEOTIDE SEQUENCE [LARGE SCALE GENOMIC DNA]</scope>
    <source>
        <strain evidence="3 4">TISTR 1856</strain>
    </source>
</reference>
<accession>A0ABV5LP38</accession>
<evidence type="ECO:0000256" key="1">
    <source>
        <dbReference type="SAM" id="MobiDB-lite"/>
    </source>
</evidence>
<evidence type="ECO:0000313" key="4">
    <source>
        <dbReference type="Proteomes" id="UP001589748"/>
    </source>
</evidence>
<feature type="region of interest" description="Disordered" evidence="1">
    <location>
        <begin position="101"/>
        <end position="138"/>
    </location>
</feature>
<dbReference type="RefSeq" id="WP_380139807.1">
    <property type="nucleotide sequence ID" value="NZ_JBHLUI010000012.1"/>
</dbReference>